<dbReference type="Gramene" id="PNT75358">
    <property type="protein sequence ID" value="PNT75358"/>
    <property type="gene ID" value="BRADI_1g30798v3"/>
</dbReference>
<reference evidence="2 3" key="1">
    <citation type="journal article" date="2010" name="Nature">
        <title>Genome sequencing and analysis of the model grass Brachypodium distachyon.</title>
        <authorList>
            <consortium name="International Brachypodium Initiative"/>
        </authorList>
    </citation>
    <scope>NUCLEOTIDE SEQUENCE [LARGE SCALE GENOMIC DNA]</scope>
    <source>
        <strain evidence="2 3">Bd21</strain>
    </source>
</reference>
<name>A0A2K2DM46_BRADI</name>
<reference evidence="2" key="2">
    <citation type="submission" date="2017-06" db="EMBL/GenBank/DDBJ databases">
        <title>WGS assembly of Brachypodium distachyon.</title>
        <authorList>
            <consortium name="The International Brachypodium Initiative"/>
            <person name="Lucas S."/>
            <person name="Harmon-Smith M."/>
            <person name="Lail K."/>
            <person name="Tice H."/>
            <person name="Grimwood J."/>
            <person name="Bruce D."/>
            <person name="Barry K."/>
            <person name="Shu S."/>
            <person name="Lindquist E."/>
            <person name="Wang M."/>
            <person name="Pitluck S."/>
            <person name="Vogel J.P."/>
            <person name="Garvin D.F."/>
            <person name="Mockler T.C."/>
            <person name="Schmutz J."/>
            <person name="Rokhsar D."/>
            <person name="Bevan M.W."/>
        </authorList>
    </citation>
    <scope>NUCLEOTIDE SEQUENCE</scope>
    <source>
        <strain evidence="2">Bd21</strain>
    </source>
</reference>
<gene>
    <name evidence="2" type="ORF">BRADI_1g30798v3</name>
</gene>
<dbReference type="AlphaFoldDB" id="A0A2K2DM46"/>
<keyword evidence="4" id="KW-1185">Reference proteome</keyword>
<proteinExistence type="predicted"/>
<reference evidence="3" key="3">
    <citation type="submission" date="2018-08" db="UniProtKB">
        <authorList>
            <consortium name="EnsemblPlants"/>
        </authorList>
    </citation>
    <scope>IDENTIFICATION</scope>
    <source>
        <strain evidence="3">cv. Bd21</strain>
    </source>
</reference>
<dbReference type="EnsemblPlants" id="PNT75358">
    <property type="protein sequence ID" value="PNT75358"/>
    <property type="gene ID" value="BRADI_1g30798v3"/>
</dbReference>
<accession>A0A2K2DM46</accession>
<feature type="region of interest" description="Disordered" evidence="1">
    <location>
        <begin position="1"/>
        <end position="77"/>
    </location>
</feature>
<organism evidence="2">
    <name type="scientific">Brachypodium distachyon</name>
    <name type="common">Purple false brome</name>
    <name type="synonym">Trachynia distachya</name>
    <dbReference type="NCBI Taxonomy" id="15368"/>
    <lineage>
        <taxon>Eukaryota</taxon>
        <taxon>Viridiplantae</taxon>
        <taxon>Streptophyta</taxon>
        <taxon>Embryophyta</taxon>
        <taxon>Tracheophyta</taxon>
        <taxon>Spermatophyta</taxon>
        <taxon>Magnoliopsida</taxon>
        <taxon>Liliopsida</taxon>
        <taxon>Poales</taxon>
        <taxon>Poaceae</taxon>
        <taxon>BOP clade</taxon>
        <taxon>Pooideae</taxon>
        <taxon>Stipodae</taxon>
        <taxon>Brachypodieae</taxon>
        <taxon>Brachypodium</taxon>
    </lineage>
</organism>
<evidence type="ECO:0000313" key="4">
    <source>
        <dbReference type="Proteomes" id="UP000008810"/>
    </source>
</evidence>
<sequence>MSSAPPHRPSRRSRSCSASPRDGAASFTPPPAVSSPLDRVSWSVSSSDCSPPCQGLQDASRPAGLLDSTSSAVPVPARSPRASFAQVCDSSAAAKISLPLGRRSSSPAAAAPVLAIGNLGSSRPLHAGVAPVAMAGSAASHLSLAGGPADGTRAADGPRHAAPGVACTSSAGHGWQLVGPGGKPVKAPPPMPTRRVAARPVRAVPPRQGFFVGNQTDLGCSFFSPSVALPAAN</sequence>
<protein>
    <submittedName>
        <fullName evidence="2 3">Uncharacterized protein</fullName>
    </submittedName>
</protein>
<dbReference type="InParanoid" id="A0A2K2DM46"/>
<feature type="compositionally biased region" description="Low complexity" evidence="1">
    <location>
        <begin position="34"/>
        <end position="53"/>
    </location>
</feature>
<dbReference type="Proteomes" id="UP000008810">
    <property type="component" value="Chromosome 1"/>
</dbReference>
<evidence type="ECO:0000313" key="3">
    <source>
        <dbReference type="EnsemblPlants" id="PNT75358"/>
    </source>
</evidence>
<evidence type="ECO:0000256" key="1">
    <source>
        <dbReference type="SAM" id="MobiDB-lite"/>
    </source>
</evidence>
<dbReference type="EMBL" id="CM000880">
    <property type="protein sequence ID" value="PNT75358.1"/>
    <property type="molecule type" value="Genomic_DNA"/>
</dbReference>
<evidence type="ECO:0000313" key="2">
    <source>
        <dbReference type="EMBL" id="PNT75358.1"/>
    </source>
</evidence>